<organism evidence="2 3">
    <name type="scientific">Fragilariopsis cylindrus CCMP1102</name>
    <dbReference type="NCBI Taxonomy" id="635003"/>
    <lineage>
        <taxon>Eukaryota</taxon>
        <taxon>Sar</taxon>
        <taxon>Stramenopiles</taxon>
        <taxon>Ochrophyta</taxon>
        <taxon>Bacillariophyta</taxon>
        <taxon>Bacillariophyceae</taxon>
        <taxon>Bacillariophycidae</taxon>
        <taxon>Bacillariales</taxon>
        <taxon>Bacillariaceae</taxon>
        <taxon>Fragilariopsis</taxon>
    </lineage>
</organism>
<protein>
    <submittedName>
        <fullName evidence="2">Uncharacterized protein</fullName>
    </submittedName>
</protein>
<dbReference type="KEGG" id="fcy:FRACYDRAFT_234962"/>
<dbReference type="OrthoDB" id="39472at2759"/>
<dbReference type="GO" id="GO:0005643">
    <property type="term" value="C:nuclear pore"/>
    <property type="evidence" value="ECO:0007669"/>
    <property type="project" value="TreeGrafter"/>
</dbReference>
<evidence type="ECO:0000313" key="3">
    <source>
        <dbReference type="Proteomes" id="UP000095751"/>
    </source>
</evidence>
<evidence type="ECO:0000313" key="2">
    <source>
        <dbReference type="EMBL" id="OEU21337.1"/>
    </source>
</evidence>
<keyword evidence="3" id="KW-1185">Reference proteome</keyword>
<reference evidence="2 3" key="1">
    <citation type="submission" date="2016-09" db="EMBL/GenBank/DDBJ databases">
        <title>Extensive genetic diversity and differential bi-allelic expression allows diatom success in the polar Southern Ocean.</title>
        <authorList>
            <consortium name="DOE Joint Genome Institute"/>
            <person name="Mock T."/>
            <person name="Otillar R.P."/>
            <person name="Strauss J."/>
            <person name="Dupont C."/>
            <person name="Frickenhaus S."/>
            <person name="Maumus F."/>
            <person name="Mcmullan M."/>
            <person name="Sanges R."/>
            <person name="Schmutz J."/>
            <person name="Toseland A."/>
            <person name="Valas R."/>
            <person name="Veluchamy A."/>
            <person name="Ward B.J."/>
            <person name="Allen A."/>
            <person name="Barry K."/>
            <person name="Falciatore A."/>
            <person name="Ferrante M."/>
            <person name="Fortunato A.E."/>
            <person name="Gloeckner G."/>
            <person name="Gruber A."/>
            <person name="Hipkin R."/>
            <person name="Janech M."/>
            <person name="Kroth P."/>
            <person name="Leese F."/>
            <person name="Lindquist E."/>
            <person name="Lyon B.R."/>
            <person name="Martin J."/>
            <person name="Mayer C."/>
            <person name="Parker M."/>
            <person name="Quesneville H."/>
            <person name="Raymond J."/>
            <person name="Uhlig C."/>
            <person name="Valentin K.U."/>
            <person name="Worden A.Z."/>
            <person name="Armbrust E.V."/>
            <person name="Bowler C."/>
            <person name="Green B."/>
            <person name="Moulton V."/>
            <person name="Van Oosterhout C."/>
            <person name="Grigoriev I."/>
        </authorList>
    </citation>
    <scope>NUCLEOTIDE SEQUENCE [LARGE SCALE GENOMIC DNA]</scope>
    <source>
        <strain evidence="2 3">CCMP1102</strain>
    </source>
</reference>
<dbReference type="PANTHER" id="PTHR21286">
    <property type="entry name" value="NUCLEAR PORE COMPLEX PROTEIN NUP160"/>
    <property type="match status" value="1"/>
</dbReference>
<sequence length="1813" mass="201234">MEEIPLVYPNNHAETTRRYVVNTNTKRLQVSSHVSSTSSTSNDGDLDEAMQGAASVSTMKLQGQEELLVTTSALMEEPTIISVALSWKKHEEDALESPTMIELDTRDLRVVSVRAFAAVTTKDDNYPSSSIVSDNNNNNKMILVLVGCQGTIVQISLDGNLIADTEAPLKILTREDYIPAPLLEQVGLSDLQGNMISFFPTKNHLIVLALAPLIVTVDWKDTGRSAVWSETQCLEDMATRASPFGGMISNLPSLLWNKMDADVVDMAPTAALCVSTNKVNFNNGDDDGDATAILVFTLHSDASIRKWRIDPESSLYPLEVDTLQGNKLSLPSSWSDGRKSVGLCARVYDQTFALAVHIKTNTLSSYNEGVSDCNIWVFEGPYQAQSTQNDCRIMKVPRDAVSLVGMSFLSSERRCTLSVVFEAVKVNGPGSNKESVSSGIKIISYPPSLLSIVSSEPDVIETTSFDNIATTERDRIRSLPYGSIVLMEIDEDDGGMEEEEEYTTADIANTPVVTVDQALHKLDSLYMKYLFRPIFPRGNGTVLPPSETCIRQALSKLVHGAIKEHGMSVELETIKTLYEWRNRDKRKARIGSPSKLSRSIIQKPALIENGVGLSVYDSFVEPDEDVERTEMVIQDEYDEFEQFEDELITEIESHENRWQRLLYQIWEEEQIHRSPLCVSWLESLPVQILVRGNLTTALASDGRATTIDETSWKADLQEASRNMIDVIEADQDKSRTLYEIEEQLTYIVSQAQLAISPQTSITEDLTSLGRWARLQGNSSGDGKLRKLINQIPMKDLVSWIEDKPSDLGIFTTEPGNTQIDGDTTMGSGQQVAKSQLRHSSCSCAIRATYSIRRSRLSKYLLLLELAAGSRATFAAFRAYVQTIAILWTSAQRIKMPDIAFQKPEKPIARRIHFDGGSPQNSFPPTKRSSCGDVTSSIFASSSSSTISLTSALDAVMIKISQDMAGAYNAGSSPFTAITMMSGSYVNLIFASSEKSKGGARSLMPELSVLPKTKDDERPNDHLDLSLRLLASFVAFQIPDDLPESVVARKEQLSLCLLHAAHSKSFSPGRKSLMREMAIDLLVQDNQENNNPVQKDYTKKGLDVLKSMGTNTRISVNDIEDRLRQLMHQMIPNTTSVEIVRLCRLSTTKVLFSSHASATESNLDNITYSHTVQIAKLMLHLSRILHRLNILENYITRRGDGEYGDDYNSDSLLQIISDATADMENTFPDDFLRKMPEYISLWSKKFDHAVRASRWSQAYNACVKNPQGEHRDSNFKRLVRAMVDSGSLNELLDMCTQVGIGSPTPLAATTDEYNYEESESIDLYEIASDVLFSYADCDVYDSRATSSCNTNLSDYQGALYALHASQEQWRRAAQSLDLRYVNAKKALLRSTGRAGVNIQTSELRDGLIIQDLVLSACGSANVIQLVKDLDYRFLVSDEYGPYSKLYFGDDEHIEETPNKLKRGRETNEASSKTMEDEHTADRLSKFMVGVHLDGRAIRTVALRTLFFDRSTSYAFAKSAFRRGFDTSLVDIEELFKNGYYQYGLLLAKARSKAFFNGKIKPAGEDLFGNCLYLLMGEYLVPLALSDDEDKQRPTLQQLQTAIDSSGSSEDAASYIVTERSVKLARLEKSAVKAATFALLRKLTITHSTAEIPLAVDIAASFLDQGNNNTQIPVWLERLLLGVDTTAGGAGAFAPRPKAGCNDYLGNPSALLTLYTSRGMFSEACDVVTTILGDNGRASNAVSRLPEKGNIDFVPYRSIDLLWNMIEIACSKGAYNIAEESRILKSRYDMEKALQKNVENMEVSELGMRSARMLS</sequence>
<dbReference type="GO" id="GO:0017056">
    <property type="term" value="F:structural constituent of nuclear pore"/>
    <property type="evidence" value="ECO:0007669"/>
    <property type="project" value="TreeGrafter"/>
</dbReference>
<proteinExistence type="predicted"/>
<feature type="region of interest" description="Disordered" evidence="1">
    <location>
        <begin position="1455"/>
        <end position="1476"/>
    </location>
</feature>
<dbReference type="PANTHER" id="PTHR21286:SF0">
    <property type="entry name" value="NUCLEAR PORE COMPLEX PROTEIN NUP160"/>
    <property type="match status" value="1"/>
</dbReference>
<accession>A0A1E7FT95</accession>
<dbReference type="EMBL" id="KV784354">
    <property type="protein sequence ID" value="OEU21337.1"/>
    <property type="molecule type" value="Genomic_DNA"/>
</dbReference>
<dbReference type="InterPro" id="IPR021717">
    <property type="entry name" value="Nucleoporin_Nup160"/>
</dbReference>
<name>A0A1E7FT95_9STRA</name>
<dbReference type="Proteomes" id="UP000095751">
    <property type="component" value="Unassembled WGS sequence"/>
</dbReference>
<gene>
    <name evidence="2" type="ORF">FRACYDRAFT_234962</name>
</gene>
<dbReference type="InParanoid" id="A0A1E7FT95"/>
<evidence type="ECO:0000256" key="1">
    <source>
        <dbReference type="SAM" id="MobiDB-lite"/>
    </source>
</evidence>